<dbReference type="Gene3D" id="2.40.420.20">
    <property type="match status" value="1"/>
</dbReference>
<dbReference type="Proteomes" id="UP000199310">
    <property type="component" value="Unassembled WGS sequence"/>
</dbReference>
<gene>
    <name evidence="5" type="ORF">SAMN04488122_3301</name>
</gene>
<keyword evidence="6" id="KW-1185">Reference proteome</keyword>
<dbReference type="InterPro" id="IPR058792">
    <property type="entry name" value="Beta-barrel_RND_2"/>
</dbReference>
<dbReference type="OrthoDB" id="9806939at2"/>
<dbReference type="PANTHER" id="PTHR30097">
    <property type="entry name" value="CATION EFFLUX SYSTEM PROTEIN CUSB"/>
    <property type="match status" value="1"/>
</dbReference>
<dbReference type="SUPFAM" id="SSF111369">
    <property type="entry name" value="HlyD-like secretion proteins"/>
    <property type="match status" value="1"/>
</dbReference>
<sequence length="354" mass="38686">MKRIIHRLPVVSLLAWGLLSCGSHDPKKQPAPASDKPVIKDSGRVIQFPPDSLTLSYFKTEPVTKSDLNALLTAPARVVATVVKSIDNSGQNLVLFDNADLTANYTELLQHIINIRQKAGIIQQKQAIVNQKKIEVARFQDLADHGAGTGKDVSDAKTDLISAQTDMEIAETDLSNEKTSIIEHESRLKMAGFDPQALVHSPLNKVWIICDMPENQVNKVKEGGSCSLVFTSYPNETITGTIEDIGEVVDNITRMVKLRIGVTDKQNQLRAGMFATVKFGVNEGNSLSVPKAALVTVQGQNYVFVKNADNTFARKTVLQGPQVNDRIIIYNGLQEGDMVVTDGAMQLKGISFGY</sequence>
<dbReference type="RefSeq" id="WP_089896918.1">
    <property type="nucleotide sequence ID" value="NZ_FOJG01000001.1"/>
</dbReference>
<comment type="similarity">
    <text evidence="1">Belongs to the membrane fusion protein (MFP) (TC 8.A.1) family.</text>
</comment>
<proteinExistence type="inferred from homology"/>
<evidence type="ECO:0000313" key="5">
    <source>
        <dbReference type="EMBL" id="SEW44147.1"/>
    </source>
</evidence>
<evidence type="ECO:0000256" key="2">
    <source>
        <dbReference type="ARBA" id="ARBA00022448"/>
    </source>
</evidence>
<reference evidence="6" key="1">
    <citation type="submission" date="2016-10" db="EMBL/GenBank/DDBJ databases">
        <authorList>
            <person name="Varghese N."/>
            <person name="Submissions S."/>
        </authorList>
    </citation>
    <scope>NUCLEOTIDE SEQUENCE [LARGE SCALE GENOMIC DNA]</scope>
    <source>
        <strain evidence="6">DSM 3695</strain>
    </source>
</reference>
<dbReference type="NCBIfam" id="TIGR01730">
    <property type="entry name" value="RND_mfp"/>
    <property type="match status" value="1"/>
</dbReference>
<dbReference type="Pfam" id="PF25954">
    <property type="entry name" value="Beta-barrel_RND_2"/>
    <property type="match status" value="1"/>
</dbReference>
<dbReference type="InterPro" id="IPR006143">
    <property type="entry name" value="RND_pump_MFP"/>
</dbReference>
<keyword evidence="2" id="KW-0813">Transport</keyword>
<dbReference type="EMBL" id="FOJG01000001">
    <property type="protein sequence ID" value="SEW44147.1"/>
    <property type="molecule type" value="Genomic_DNA"/>
</dbReference>
<dbReference type="AlphaFoldDB" id="A0A1I0RS43"/>
<evidence type="ECO:0000256" key="1">
    <source>
        <dbReference type="ARBA" id="ARBA00009477"/>
    </source>
</evidence>
<evidence type="ECO:0000259" key="3">
    <source>
        <dbReference type="Pfam" id="PF25954"/>
    </source>
</evidence>
<organism evidence="5 6">
    <name type="scientific">Chitinophaga arvensicola</name>
    <dbReference type="NCBI Taxonomy" id="29529"/>
    <lineage>
        <taxon>Bacteria</taxon>
        <taxon>Pseudomonadati</taxon>
        <taxon>Bacteroidota</taxon>
        <taxon>Chitinophagia</taxon>
        <taxon>Chitinophagales</taxon>
        <taxon>Chitinophagaceae</taxon>
        <taxon>Chitinophaga</taxon>
    </lineage>
</organism>
<dbReference type="Gene3D" id="2.40.30.170">
    <property type="match status" value="1"/>
</dbReference>
<accession>A0A1I0RS43</accession>
<protein>
    <submittedName>
        <fullName evidence="5">RND family efflux transporter, MFP subunit</fullName>
    </submittedName>
</protein>
<dbReference type="PANTHER" id="PTHR30097:SF16">
    <property type="entry name" value="CATION EFFLUX SYSTEM (CZCB-LIKE)"/>
    <property type="match status" value="1"/>
</dbReference>
<dbReference type="Pfam" id="PF25975">
    <property type="entry name" value="CzcB_C"/>
    <property type="match status" value="1"/>
</dbReference>
<feature type="domain" description="CusB-like beta-barrel" evidence="3">
    <location>
        <begin position="205"/>
        <end position="280"/>
    </location>
</feature>
<dbReference type="GO" id="GO:0016020">
    <property type="term" value="C:membrane"/>
    <property type="evidence" value="ECO:0007669"/>
    <property type="project" value="InterPro"/>
</dbReference>
<feature type="domain" description="CzcB-like C-terminal circularly permuted SH3-like" evidence="4">
    <location>
        <begin position="288"/>
        <end position="348"/>
    </location>
</feature>
<dbReference type="PROSITE" id="PS51257">
    <property type="entry name" value="PROKAR_LIPOPROTEIN"/>
    <property type="match status" value="1"/>
</dbReference>
<dbReference type="InterPro" id="IPR058649">
    <property type="entry name" value="CzcB_C"/>
</dbReference>
<dbReference type="GO" id="GO:0022857">
    <property type="term" value="F:transmembrane transporter activity"/>
    <property type="evidence" value="ECO:0007669"/>
    <property type="project" value="InterPro"/>
</dbReference>
<name>A0A1I0RS43_9BACT</name>
<evidence type="ECO:0000259" key="4">
    <source>
        <dbReference type="Pfam" id="PF25975"/>
    </source>
</evidence>
<dbReference type="STRING" id="29529.SAMN04488122_3301"/>
<dbReference type="FunFam" id="2.40.30.170:FF:000010">
    <property type="entry name" value="Efflux RND transporter periplasmic adaptor subunit"/>
    <property type="match status" value="1"/>
</dbReference>
<dbReference type="InterPro" id="IPR051909">
    <property type="entry name" value="MFP_Cation_Efflux"/>
</dbReference>
<evidence type="ECO:0000313" key="6">
    <source>
        <dbReference type="Proteomes" id="UP000199310"/>
    </source>
</evidence>